<feature type="region of interest" description="Disordered" evidence="1">
    <location>
        <begin position="32"/>
        <end position="52"/>
    </location>
</feature>
<dbReference type="EnsemblMetazoa" id="Aqu2.1.37253_001">
    <property type="protein sequence ID" value="Aqu2.1.37253_001"/>
    <property type="gene ID" value="Aqu2.1.37253"/>
</dbReference>
<dbReference type="InParanoid" id="A0A1X7VB94"/>
<accession>A0A1X7VB94</accession>
<evidence type="ECO:0000313" key="2">
    <source>
        <dbReference type="EnsemblMetazoa" id="Aqu2.1.37253_001"/>
    </source>
</evidence>
<name>A0A1X7VB94_AMPQE</name>
<proteinExistence type="predicted"/>
<organism evidence="2">
    <name type="scientific">Amphimedon queenslandica</name>
    <name type="common">Sponge</name>
    <dbReference type="NCBI Taxonomy" id="400682"/>
    <lineage>
        <taxon>Eukaryota</taxon>
        <taxon>Metazoa</taxon>
        <taxon>Porifera</taxon>
        <taxon>Demospongiae</taxon>
        <taxon>Heteroscleromorpha</taxon>
        <taxon>Haplosclerida</taxon>
        <taxon>Niphatidae</taxon>
        <taxon>Amphimedon</taxon>
    </lineage>
</organism>
<protein>
    <submittedName>
        <fullName evidence="2">Uncharacterized protein</fullName>
    </submittedName>
</protein>
<evidence type="ECO:0000256" key="1">
    <source>
        <dbReference type="SAM" id="MobiDB-lite"/>
    </source>
</evidence>
<reference evidence="2" key="1">
    <citation type="submission" date="2017-05" db="UniProtKB">
        <authorList>
            <consortium name="EnsemblMetazoa"/>
        </authorList>
    </citation>
    <scope>IDENTIFICATION</scope>
</reference>
<sequence>MGGVPATLVNFVSRRQPLAVAYLRDYLETTSLNSNRNGRESRPSLLSGTDSPSDLTMMYKTYV</sequence>
<dbReference type="AlphaFoldDB" id="A0A1X7VB94"/>